<evidence type="ECO:0000313" key="2">
    <source>
        <dbReference type="EMBL" id="KIL57090.1"/>
    </source>
</evidence>
<dbReference type="AlphaFoldDB" id="A0A0C2S375"/>
<proteinExistence type="predicted"/>
<accession>A0A0C2S375</accession>
<feature type="transmembrane region" description="Helical" evidence="1">
    <location>
        <begin position="338"/>
        <end position="360"/>
    </location>
</feature>
<dbReference type="HOGENOM" id="CLU_685067_0_0_1"/>
<dbReference type="InParanoid" id="A0A0C2S375"/>
<dbReference type="Gene3D" id="2.60.120.260">
    <property type="entry name" value="Galactose-binding domain-like"/>
    <property type="match status" value="1"/>
</dbReference>
<name>A0A0C2S375_AMAMK</name>
<feature type="transmembrane region" description="Helical" evidence="1">
    <location>
        <begin position="380"/>
        <end position="398"/>
    </location>
</feature>
<dbReference type="Proteomes" id="UP000054549">
    <property type="component" value="Unassembled WGS sequence"/>
</dbReference>
<sequence length="402" mass="44181">MPQQPSNDVVKFVIDNNDNSIKYSKGWYTEGAHKVHYTEQSTATASICFNGSFVTVFGVVPSYNEFPALGLNATTVLRSSYQINDGPPEFFNITLAAERLTDQVFFQPSTTLVDGPHTLVITNLGGPLMLDYLTMVPQSLNSSLSTTSSMNYYRIWKIDDASTNITYNNAKALSDTNQADYDSTLHSLSHPQSTAFLNFNGDFVAVYGALPEVGPLPDVSFTLDNIIQPVPSGQSDPQCSISPLPTARKRRISQVLFWESSILDDIPHNLSITTRQEEFLLDFILVRTRSTDSLSLSPQPTNHWLGCVAGCASSTFHPKATPNSTPPTLHPSSDPGNISAIVGGVLGTVSIVLLFCIVYLLSKRRSYSRFPIRSNSKRVYCCLCCFSPVFLTSLFLSVRSNL</sequence>
<reference evidence="2 3" key="1">
    <citation type="submission" date="2014-04" db="EMBL/GenBank/DDBJ databases">
        <title>Evolutionary Origins and Diversification of the Mycorrhizal Mutualists.</title>
        <authorList>
            <consortium name="DOE Joint Genome Institute"/>
            <consortium name="Mycorrhizal Genomics Consortium"/>
            <person name="Kohler A."/>
            <person name="Kuo A."/>
            <person name="Nagy L.G."/>
            <person name="Floudas D."/>
            <person name="Copeland A."/>
            <person name="Barry K.W."/>
            <person name="Cichocki N."/>
            <person name="Veneault-Fourrey C."/>
            <person name="LaButti K."/>
            <person name="Lindquist E.A."/>
            <person name="Lipzen A."/>
            <person name="Lundell T."/>
            <person name="Morin E."/>
            <person name="Murat C."/>
            <person name="Riley R."/>
            <person name="Ohm R."/>
            <person name="Sun H."/>
            <person name="Tunlid A."/>
            <person name="Henrissat B."/>
            <person name="Grigoriev I.V."/>
            <person name="Hibbett D.S."/>
            <person name="Martin F."/>
        </authorList>
    </citation>
    <scope>NUCLEOTIDE SEQUENCE [LARGE SCALE GENOMIC DNA]</scope>
    <source>
        <strain evidence="2 3">Koide BX008</strain>
    </source>
</reference>
<evidence type="ECO:0000256" key="1">
    <source>
        <dbReference type="SAM" id="Phobius"/>
    </source>
</evidence>
<keyword evidence="3" id="KW-1185">Reference proteome</keyword>
<gene>
    <name evidence="2" type="ORF">M378DRAFT_421519</name>
</gene>
<dbReference type="OrthoDB" id="3265734at2759"/>
<keyword evidence="1" id="KW-0472">Membrane</keyword>
<evidence type="ECO:0000313" key="3">
    <source>
        <dbReference type="Proteomes" id="UP000054549"/>
    </source>
</evidence>
<dbReference type="EMBL" id="KN818383">
    <property type="protein sequence ID" value="KIL57090.1"/>
    <property type="molecule type" value="Genomic_DNA"/>
</dbReference>
<protein>
    <submittedName>
        <fullName evidence="2">Uncharacterized protein</fullName>
    </submittedName>
</protein>
<keyword evidence="1" id="KW-0812">Transmembrane</keyword>
<keyword evidence="1" id="KW-1133">Transmembrane helix</keyword>
<organism evidence="2 3">
    <name type="scientific">Amanita muscaria (strain Koide BX008)</name>
    <dbReference type="NCBI Taxonomy" id="946122"/>
    <lineage>
        <taxon>Eukaryota</taxon>
        <taxon>Fungi</taxon>
        <taxon>Dikarya</taxon>
        <taxon>Basidiomycota</taxon>
        <taxon>Agaricomycotina</taxon>
        <taxon>Agaricomycetes</taxon>
        <taxon>Agaricomycetidae</taxon>
        <taxon>Agaricales</taxon>
        <taxon>Pluteineae</taxon>
        <taxon>Amanitaceae</taxon>
        <taxon>Amanita</taxon>
    </lineage>
</organism>